<protein>
    <recommendedName>
        <fullName evidence="2">Anti-sigma factor antagonist</fullName>
    </recommendedName>
</protein>
<reference evidence="4 5" key="1">
    <citation type="journal article" date="2014" name="Int. J. Syst. Evol. Microbiol.">
        <title>Ramlibacter solisilvae sp. nov., isolated from forest soil, and emended description of the genus Ramlibacter.</title>
        <authorList>
            <person name="Lee H.J."/>
            <person name="Lee S.H."/>
            <person name="Lee S.S."/>
            <person name="Lee J.S."/>
            <person name="Kim Y."/>
            <person name="Kim S.C."/>
            <person name="Jeon C.O."/>
        </authorList>
    </citation>
    <scope>NUCLEOTIDE SEQUENCE [LARGE SCALE GENOMIC DNA]</scope>
    <source>
        <strain evidence="4 5">5-10</strain>
    </source>
</reference>
<keyword evidence="5" id="KW-1185">Reference proteome</keyword>
<evidence type="ECO:0000256" key="2">
    <source>
        <dbReference type="RuleBase" id="RU003749"/>
    </source>
</evidence>
<dbReference type="GO" id="GO:0043856">
    <property type="term" value="F:anti-sigma factor antagonist activity"/>
    <property type="evidence" value="ECO:0007669"/>
    <property type="project" value="InterPro"/>
</dbReference>
<dbReference type="PANTHER" id="PTHR33495:SF2">
    <property type="entry name" value="ANTI-SIGMA FACTOR ANTAGONIST TM_1081-RELATED"/>
    <property type="match status" value="1"/>
</dbReference>
<dbReference type="Pfam" id="PF01740">
    <property type="entry name" value="STAS"/>
    <property type="match status" value="1"/>
</dbReference>
<gene>
    <name evidence="4" type="ORF">UC35_05530</name>
</gene>
<comment type="similarity">
    <text evidence="1 2">Belongs to the anti-sigma-factor antagonist family.</text>
</comment>
<feature type="domain" description="STAS" evidence="3">
    <location>
        <begin position="1"/>
        <end position="110"/>
    </location>
</feature>
<sequence>MLIEVEQRAPATVVRIVGDVDGVTAETLLNELQARVGEGYVRLVGDLSGVKYTSSAGLRALLAVLRDARRGGGDLRLAAVHAPVRKILELSGFTTILKLYDDVDGAVASYSA</sequence>
<dbReference type="CDD" id="cd07043">
    <property type="entry name" value="STAS_anti-anti-sigma_factors"/>
    <property type="match status" value="1"/>
</dbReference>
<dbReference type="InterPro" id="IPR002645">
    <property type="entry name" value="STAS_dom"/>
</dbReference>
<dbReference type="Proteomes" id="UP000070433">
    <property type="component" value="Chromosome"/>
</dbReference>
<evidence type="ECO:0000313" key="4">
    <source>
        <dbReference type="EMBL" id="AMO22460.1"/>
    </source>
</evidence>
<dbReference type="EMBL" id="CP010951">
    <property type="protein sequence ID" value="AMO22460.1"/>
    <property type="molecule type" value="Genomic_DNA"/>
</dbReference>
<dbReference type="NCBIfam" id="TIGR00377">
    <property type="entry name" value="ant_ant_sig"/>
    <property type="match status" value="1"/>
</dbReference>
<dbReference type="OrthoDB" id="280847at2"/>
<evidence type="ECO:0000313" key="5">
    <source>
        <dbReference type="Proteomes" id="UP000070433"/>
    </source>
</evidence>
<dbReference type="RefSeq" id="WP_061496978.1">
    <property type="nucleotide sequence ID" value="NZ_CP010951.1"/>
</dbReference>
<name>A0A127JR62_9BURK</name>
<evidence type="ECO:0000256" key="1">
    <source>
        <dbReference type="ARBA" id="ARBA00009013"/>
    </source>
</evidence>
<evidence type="ECO:0000259" key="3">
    <source>
        <dbReference type="PROSITE" id="PS50801"/>
    </source>
</evidence>
<dbReference type="AlphaFoldDB" id="A0A127JR62"/>
<dbReference type="Gene3D" id="3.30.750.24">
    <property type="entry name" value="STAS domain"/>
    <property type="match status" value="1"/>
</dbReference>
<dbReference type="PANTHER" id="PTHR33495">
    <property type="entry name" value="ANTI-SIGMA FACTOR ANTAGONIST TM_1081-RELATED-RELATED"/>
    <property type="match status" value="1"/>
</dbReference>
<dbReference type="PROSITE" id="PS50801">
    <property type="entry name" value="STAS"/>
    <property type="match status" value="1"/>
</dbReference>
<dbReference type="InterPro" id="IPR003658">
    <property type="entry name" value="Anti-sigma_ant"/>
</dbReference>
<accession>A0A127JR62</accession>
<dbReference type="SUPFAM" id="SSF52091">
    <property type="entry name" value="SpoIIaa-like"/>
    <property type="match status" value="1"/>
</dbReference>
<organism evidence="4 5">
    <name type="scientific">Ramlibacter tataouinensis</name>
    <dbReference type="NCBI Taxonomy" id="94132"/>
    <lineage>
        <taxon>Bacteria</taxon>
        <taxon>Pseudomonadati</taxon>
        <taxon>Pseudomonadota</taxon>
        <taxon>Betaproteobacteria</taxon>
        <taxon>Burkholderiales</taxon>
        <taxon>Comamonadaceae</taxon>
        <taxon>Ramlibacter</taxon>
    </lineage>
</organism>
<proteinExistence type="inferred from homology"/>
<dbReference type="InterPro" id="IPR036513">
    <property type="entry name" value="STAS_dom_sf"/>
</dbReference>